<feature type="compositionally biased region" description="Basic residues" evidence="1">
    <location>
        <begin position="51"/>
        <end position="60"/>
    </location>
</feature>
<organism evidence="2 3">
    <name type="scientific">Eumeta variegata</name>
    <name type="common">Bagworm moth</name>
    <name type="synonym">Eumeta japonica</name>
    <dbReference type="NCBI Taxonomy" id="151549"/>
    <lineage>
        <taxon>Eukaryota</taxon>
        <taxon>Metazoa</taxon>
        <taxon>Ecdysozoa</taxon>
        <taxon>Arthropoda</taxon>
        <taxon>Hexapoda</taxon>
        <taxon>Insecta</taxon>
        <taxon>Pterygota</taxon>
        <taxon>Neoptera</taxon>
        <taxon>Endopterygota</taxon>
        <taxon>Lepidoptera</taxon>
        <taxon>Glossata</taxon>
        <taxon>Ditrysia</taxon>
        <taxon>Tineoidea</taxon>
        <taxon>Psychidae</taxon>
        <taxon>Oiketicinae</taxon>
        <taxon>Eumeta</taxon>
    </lineage>
</organism>
<comment type="caution">
    <text evidence="2">The sequence shown here is derived from an EMBL/GenBank/DDBJ whole genome shotgun (WGS) entry which is preliminary data.</text>
</comment>
<accession>A0A4C1Y6P5</accession>
<evidence type="ECO:0000313" key="3">
    <source>
        <dbReference type="Proteomes" id="UP000299102"/>
    </source>
</evidence>
<dbReference type="EMBL" id="BGZK01001079">
    <property type="protein sequence ID" value="GBP70584.1"/>
    <property type="molecule type" value="Genomic_DNA"/>
</dbReference>
<feature type="region of interest" description="Disordered" evidence="1">
    <location>
        <begin position="43"/>
        <end position="77"/>
    </location>
</feature>
<proteinExistence type="predicted"/>
<keyword evidence="3" id="KW-1185">Reference proteome</keyword>
<name>A0A4C1Y6P5_EUMVA</name>
<evidence type="ECO:0000256" key="1">
    <source>
        <dbReference type="SAM" id="MobiDB-lite"/>
    </source>
</evidence>
<sequence length="77" mass="8619">MAGSVLSVRRRQPKEFSAIAVGIKCDSSFPRLSKVKRFTSFGRQPSVATRQRSRLGHKKSIQPSYNTGFPYETPTCV</sequence>
<protein>
    <submittedName>
        <fullName evidence="2">Uncharacterized protein</fullName>
    </submittedName>
</protein>
<gene>
    <name evidence="2" type="ORF">EVAR_54394_1</name>
</gene>
<evidence type="ECO:0000313" key="2">
    <source>
        <dbReference type="EMBL" id="GBP70584.1"/>
    </source>
</evidence>
<dbReference type="Proteomes" id="UP000299102">
    <property type="component" value="Unassembled WGS sequence"/>
</dbReference>
<dbReference type="AlphaFoldDB" id="A0A4C1Y6P5"/>
<reference evidence="2 3" key="1">
    <citation type="journal article" date="2019" name="Commun. Biol.">
        <title>The bagworm genome reveals a unique fibroin gene that provides high tensile strength.</title>
        <authorList>
            <person name="Kono N."/>
            <person name="Nakamura H."/>
            <person name="Ohtoshi R."/>
            <person name="Tomita M."/>
            <person name="Numata K."/>
            <person name="Arakawa K."/>
        </authorList>
    </citation>
    <scope>NUCLEOTIDE SEQUENCE [LARGE SCALE GENOMIC DNA]</scope>
</reference>